<dbReference type="InterPro" id="IPR027417">
    <property type="entry name" value="P-loop_NTPase"/>
</dbReference>
<sequence>MHRRGYRFIAPLPSPASHSAVLQEPPRAGAGWPGAPAMLPVSGVPVGREATLAHLQHCWQRAQQGERQMVFLTGEPGIGKTTVVQAFVAHLGTTTDLWHGHGQCLDHYGAGEAYLQVLEALGRLCRGVDGDRFRALLEPYAPTWLVHLPTVPRAEAAATLTPQVSGATPPTHLHNIFSIYHSRTSDLPEGGEHQRCLPHTRHVQCSFSSLT</sequence>
<feature type="domain" description="Orc1-like AAA ATPase" evidence="1">
    <location>
        <begin position="45"/>
        <end position="159"/>
    </location>
</feature>
<dbReference type="InterPro" id="IPR041664">
    <property type="entry name" value="AAA_16"/>
</dbReference>
<keyword evidence="2" id="KW-0067">ATP-binding</keyword>
<dbReference type="Pfam" id="PF13191">
    <property type="entry name" value="AAA_16"/>
    <property type="match status" value="1"/>
</dbReference>
<protein>
    <submittedName>
        <fullName evidence="2">ATP-binding protein</fullName>
    </submittedName>
</protein>
<keyword evidence="2" id="KW-0547">Nucleotide-binding</keyword>
<evidence type="ECO:0000259" key="1">
    <source>
        <dbReference type="Pfam" id="PF13191"/>
    </source>
</evidence>
<dbReference type="EMBL" id="VGLS01000033">
    <property type="protein sequence ID" value="MBM3222584.1"/>
    <property type="molecule type" value="Genomic_DNA"/>
</dbReference>
<reference evidence="2" key="1">
    <citation type="submission" date="2019-03" db="EMBL/GenBank/DDBJ databases">
        <title>Lake Tanganyika Metagenome-Assembled Genomes (MAGs).</title>
        <authorList>
            <person name="Tran P."/>
        </authorList>
    </citation>
    <scope>NUCLEOTIDE SEQUENCE</scope>
    <source>
        <strain evidence="2">K_DeepCast_65m_m2_066</strain>
    </source>
</reference>
<organism evidence="2 3">
    <name type="scientific">Tectimicrobiota bacterium</name>
    <dbReference type="NCBI Taxonomy" id="2528274"/>
    <lineage>
        <taxon>Bacteria</taxon>
        <taxon>Pseudomonadati</taxon>
        <taxon>Nitrospinota/Tectimicrobiota group</taxon>
        <taxon>Candidatus Tectimicrobiota</taxon>
    </lineage>
</organism>
<comment type="caution">
    <text evidence="2">The sequence shown here is derived from an EMBL/GenBank/DDBJ whole genome shotgun (WGS) entry which is preliminary data.</text>
</comment>
<evidence type="ECO:0000313" key="3">
    <source>
        <dbReference type="Proteomes" id="UP000712673"/>
    </source>
</evidence>
<dbReference type="SUPFAM" id="SSF52540">
    <property type="entry name" value="P-loop containing nucleoside triphosphate hydrolases"/>
    <property type="match status" value="1"/>
</dbReference>
<dbReference type="Gene3D" id="3.40.50.300">
    <property type="entry name" value="P-loop containing nucleotide triphosphate hydrolases"/>
    <property type="match status" value="1"/>
</dbReference>
<dbReference type="Proteomes" id="UP000712673">
    <property type="component" value="Unassembled WGS sequence"/>
</dbReference>
<dbReference type="AlphaFoldDB" id="A0A938B164"/>
<dbReference type="GO" id="GO:0005524">
    <property type="term" value="F:ATP binding"/>
    <property type="evidence" value="ECO:0007669"/>
    <property type="project" value="UniProtKB-KW"/>
</dbReference>
<gene>
    <name evidence="2" type="ORF">FJZ47_02100</name>
</gene>
<name>A0A938B164_UNCTE</name>
<accession>A0A938B164</accession>
<proteinExistence type="predicted"/>
<evidence type="ECO:0000313" key="2">
    <source>
        <dbReference type="EMBL" id="MBM3222584.1"/>
    </source>
</evidence>